<dbReference type="AlphaFoldDB" id="A0AAV7ZAN5"/>
<evidence type="ECO:0000313" key="7">
    <source>
        <dbReference type="EMBL" id="KAJ3437417.1"/>
    </source>
</evidence>
<dbReference type="GO" id="GO:0140042">
    <property type="term" value="P:lipid droplet formation"/>
    <property type="evidence" value="ECO:0007669"/>
    <property type="project" value="UniProtKB-ARBA"/>
</dbReference>
<dbReference type="Pfam" id="PF06775">
    <property type="entry name" value="Seipin"/>
    <property type="match status" value="1"/>
</dbReference>
<proteinExistence type="predicted"/>
<name>A0AAV7ZAN5_9EUKA</name>
<dbReference type="GO" id="GO:0006629">
    <property type="term" value="P:lipid metabolic process"/>
    <property type="evidence" value="ECO:0007669"/>
    <property type="project" value="UniProtKB-KW"/>
</dbReference>
<keyword evidence="2" id="KW-0812">Transmembrane</keyword>
<evidence type="ECO:0000313" key="8">
    <source>
        <dbReference type="Proteomes" id="UP001146793"/>
    </source>
</evidence>
<comment type="subcellular location">
    <subcellularLocation>
        <location evidence="1">Endoplasmic reticulum membrane</location>
        <topology evidence="1">Multi-pass membrane protein</topology>
    </subcellularLocation>
</comment>
<evidence type="ECO:0000256" key="2">
    <source>
        <dbReference type="ARBA" id="ARBA00022692"/>
    </source>
</evidence>
<keyword evidence="4" id="KW-1133">Transmembrane helix</keyword>
<evidence type="ECO:0000256" key="1">
    <source>
        <dbReference type="ARBA" id="ARBA00004477"/>
    </source>
</evidence>
<dbReference type="GO" id="GO:0005789">
    <property type="term" value="C:endoplasmic reticulum membrane"/>
    <property type="evidence" value="ECO:0007669"/>
    <property type="project" value="UniProtKB-SubCell"/>
</dbReference>
<sequence length="232" mass="26614">MIILLVVACFLLCTSVCTYGIFYYLYVPPQQFEHPVYFDYASENLDLPVSQIDLLHSMHSKKKSSSKRVLRSGVQYSFTLELIVPDSPRNRNAGVWMIETSLLNGKKMITTSKIPTILTYRSKGIRSVRSVLYGIPIVTGLMKESQHISVDLLSNFQEKKKMPTTDITLKISNKKIDIYSAKLIVEANFKGLRISFSDVVSENIEDKFDIFIIGDKTLFKFYRDKLDRPSFQ</sequence>
<keyword evidence="3" id="KW-0256">Endoplasmic reticulum</keyword>
<comment type="caution">
    <text evidence="7">The sequence shown here is derived from an EMBL/GenBank/DDBJ whole genome shotgun (WGS) entry which is preliminary data.</text>
</comment>
<evidence type="ECO:0000256" key="5">
    <source>
        <dbReference type="ARBA" id="ARBA00023098"/>
    </source>
</evidence>
<dbReference type="InterPro" id="IPR009617">
    <property type="entry name" value="Seipin"/>
</dbReference>
<accession>A0AAV7ZAN5</accession>
<evidence type="ECO:0000256" key="4">
    <source>
        <dbReference type="ARBA" id="ARBA00022989"/>
    </source>
</evidence>
<dbReference type="Proteomes" id="UP001146793">
    <property type="component" value="Unassembled WGS sequence"/>
</dbReference>
<organism evidence="7 8">
    <name type="scientific">Anaeramoeba flamelloides</name>
    <dbReference type="NCBI Taxonomy" id="1746091"/>
    <lineage>
        <taxon>Eukaryota</taxon>
        <taxon>Metamonada</taxon>
        <taxon>Anaeramoebidae</taxon>
        <taxon>Anaeramoeba</taxon>
    </lineage>
</organism>
<reference evidence="7" key="1">
    <citation type="submission" date="2022-08" db="EMBL/GenBank/DDBJ databases">
        <title>Novel sulphate-reducing endosymbionts in the free-living metamonad Anaeramoeba.</title>
        <authorList>
            <person name="Jerlstrom-Hultqvist J."/>
            <person name="Cepicka I."/>
            <person name="Gallot-Lavallee L."/>
            <person name="Salas-Leiva D."/>
            <person name="Curtis B.A."/>
            <person name="Zahonova K."/>
            <person name="Pipaliya S."/>
            <person name="Dacks J."/>
            <person name="Roger A.J."/>
        </authorList>
    </citation>
    <scope>NUCLEOTIDE SEQUENCE</scope>
    <source>
        <strain evidence="7">Busselton2</strain>
    </source>
</reference>
<evidence type="ECO:0000256" key="6">
    <source>
        <dbReference type="ARBA" id="ARBA00023136"/>
    </source>
</evidence>
<keyword evidence="5" id="KW-0443">Lipid metabolism</keyword>
<dbReference type="EMBL" id="JANTQA010000033">
    <property type="protein sequence ID" value="KAJ3437417.1"/>
    <property type="molecule type" value="Genomic_DNA"/>
</dbReference>
<protein>
    <submittedName>
        <fullName evidence="7">Seipin</fullName>
    </submittedName>
</protein>
<evidence type="ECO:0000256" key="3">
    <source>
        <dbReference type="ARBA" id="ARBA00022824"/>
    </source>
</evidence>
<dbReference type="PANTHER" id="PTHR21212:SF0">
    <property type="entry name" value="SEIPIN"/>
    <property type="match status" value="1"/>
</dbReference>
<gene>
    <name evidence="7" type="ORF">M0812_16579</name>
</gene>
<dbReference type="CDD" id="cd23995">
    <property type="entry name" value="Seipin_BSCL2_like"/>
    <property type="match status" value="1"/>
</dbReference>
<dbReference type="PANTHER" id="PTHR21212">
    <property type="entry name" value="BERNARDINELLI-SEIP CONGENITAL LIPODYSTROPHY 2 HOMOLOG BSCL2 PROTEIN"/>
    <property type="match status" value="1"/>
</dbReference>
<keyword evidence="6" id="KW-0472">Membrane</keyword>